<dbReference type="STRING" id="1121895.GCA_000378485_03299"/>
<dbReference type="eggNOG" id="ENOG503161T">
    <property type="taxonomic scope" value="Bacteria"/>
</dbReference>
<keyword evidence="2" id="KW-1185">Reference proteome</keyword>
<evidence type="ECO:0000313" key="1">
    <source>
        <dbReference type="EMBL" id="KGO86113.1"/>
    </source>
</evidence>
<evidence type="ECO:0000313" key="2">
    <source>
        <dbReference type="Proteomes" id="UP000030152"/>
    </source>
</evidence>
<reference evidence="1 2" key="1">
    <citation type="submission" date="2013-09" db="EMBL/GenBank/DDBJ databases">
        <authorList>
            <person name="Zeng Z."/>
            <person name="Chen C."/>
        </authorList>
    </citation>
    <scope>NUCLEOTIDE SEQUENCE [LARGE SCALE GENOMIC DNA]</scope>
    <source>
        <strain evidence="1 2">WB 3.3-2</strain>
    </source>
</reference>
<protein>
    <recommendedName>
        <fullName evidence="3">Lipoprotein</fullName>
    </recommendedName>
</protein>
<organism evidence="1 2">
    <name type="scientific">Flavobacterium rivuli WB 3.3-2 = DSM 21788</name>
    <dbReference type="NCBI Taxonomy" id="1121895"/>
    <lineage>
        <taxon>Bacteria</taxon>
        <taxon>Pseudomonadati</taxon>
        <taxon>Bacteroidota</taxon>
        <taxon>Flavobacteriia</taxon>
        <taxon>Flavobacteriales</taxon>
        <taxon>Flavobacteriaceae</taxon>
        <taxon>Flavobacterium</taxon>
    </lineage>
</organism>
<proteinExistence type="predicted"/>
<dbReference type="EMBL" id="JRLX01000013">
    <property type="protein sequence ID" value="KGO86113.1"/>
    <property type="molecule type" value="Genomic_DNA"/>
</dbReference>
<dbReference type="Proteomes" id="UP000030152">
    <property type="component" value="Unassembled WGS sequence"/>
</dbReference>
<accession>A0A0A2M3T4</accession>
<gene>
    <name evidence="1" type="ORF">Q765_12410</name>
</gene>
<evidence type="ECO:0008006" key="3">
    <source>
        <dbReference type="Google" id="ProtNLM"/>
    </source>
</evidence>
<comment type="caution">
    <text evidence="1">The sequence shown here is derived from an EMBL/GenBank/DDBJ whole genome shotgun (WGS) entry which is preliminary data.</text>
</comment>
<name>A0A0A2M3T4_9FLAO</name>
<sequence length="362" mass="40232">MLFSLVQNYLKNTLQHYFWPAGGKSFLQTIKNVIFVENYSFMKKIFLALTALVLFTGCDDGDMTFKTFNFSENNIPAFCTDNRGTIYLINGTEVLLFKLDTNLLLNVPSPIVNGIPQATRVAIGSGTNRMYYRTYSNTPNTATFCGSSGTPNLVEEWPGNGTLLIITTEVRGTDGKLTGYQRQITIESATFSNGEQEVTITANSLRAFTEILNYSFDFPEDIVATCSTTLAYKTNSVQSLELYLENPAYLSGTAALEDINLNDDLLPEEDNNNLYFRKFNTAVTRNNICSGLPSGTVQTQLWRAISGTVKIIPTPDSEDSSRTDYEIRLYNAVFENGAAPAELYSPENTTGLDYYLMGKVDN</sequence>
<dbReference type="AlphaFoldDB" id="A0A0A2M3T4"/>